<name>A0A1W1DL52_9ZZZZ</name>
<dbReference type="AlphaFoldDB" id="A0A1W1DL52"/>
<evidence type="ECO:0000313" key="2">
    <source>
        <dbReference type="EMBL" id="SFV86447.1"/>
    </source>
</evidence>
<protein>
    <submittedName>
        <fullName evidence="1">Uncharacterized protein</fullName>
    </submittedName>
</protein>
<gene>
    <name evidence="1" type="ORF">MNB_SUP05-6-1010</name>
    <name evidence="2" type="ORF">MNB_SUP05-9-69</name>
</gene>
<dbReference type="EMBL" id="FPHV01000151">
    <property type="protein sequence ID" value="SFV82194.1"/>
    <property type="molecule type" value="Genomic_DNA"/>
</dbReference>
<evidence type="ECO:0000313" key="1">
    <source>
        <dbReference type="EMBL" id="SFV82194.1"/>
    </source>
</evidence>
<sequence length="191" mass="20543">MVCLTEKPSFCEASCCKVEVIKGDFGERLEGFFSMLLTLNVASNNALENSSASSFVAKSLSSFASTNSPVSFTKSALILKVLLVVWSLISLSLSTTKRTTGDCTLPADFAPETFFHRTPEISKPTKRSITRLACCASTTSKFTVLGSWIAFVIAPLVISWKTIRGVSFGKFKASNKCQAIASPSRSSSVAR</sequence>
<reference evidence="1" key="1">
    <citation type="submission" date="2016-10" db="EMBL/GenBank/DDBJ databases">
        <authorList>
            <person name="de Groot N.N."/>
        </authorList>
    </citation>
    <scope>NUCLEOTIDE SEQUENCE</scope>
</reference>
<organism evidence="1">
    <name type="scientific">hydrothermal vent metagenome</name>
    <dbReference type="NCBI Taxonomy" id="652676"/>
    <lineage>
        <taxon>unclassified sequences</taxon>
        <taxon>metagenomes</taxon>
        <taxon>ecological metagenomes</taxon>
    </lineage>
</organism>
<proteinExistence type="predicted"/>
<accession>A0A1W1DL52</accession>
<dbReference type="EMBL" id="FPHX01000281">
    <property type="protein sequence ID" value="SFV86447.1"/>
    <property type="molecule type" value="Genomic_DNA"/>
</dbReference>